<dbReference type="EMBL" id="GBRH01227183">
    <property type="protein sequence ID" value="JAD70712.1"/>
    <property type="molecule type" value="Transcribed_RNA"/>
</dbReference>
<reference evidence="1" key="1">
    <citation type="submission" date="2014-09" db="EMBL/GenBank/DDBJ databases">
        <authorList>
            <person name="Magalhaes I.L.F."/>
            <person name="Oliveira U."/>
            <person name="Santos F.R."/>
            <person name="Vidigal T.H.D.A."/>
            <person name="Brescovit A.D."/>
            <person name="Santos A.J."/>
        </authorList>
    </citation>
    <scope>NUCLEOTIDE SEQUENCE</scope>
    <source>
        <tissue evidence="1">Shoot tissue taken approximately 20 cm above the soil surface</tissue>
    </source>
</reference>
<name>A0A0A9CGT0_ARUDO</name>
<evidence type="ECO:0000313" key="1">
    <source>
        <dbReference type="EMBL" id="JAD70712.1"/>
    </source>
</evidence>
<proteinExistence type="predicted"/>
<organism evidence="1">
    <name type="scientific">Arundo donax</name>
    <name type="common">Giant reed</name>
    <name type="synonym">Donax arundinaceus</name>
    <dbReference type="NCBI Taxonomy" id="35708"/>
    <lineage>
        <taxon>Eukaryota</taxon>
        <taxon>Viridiplantae</taxon>
        <taxon>Streptophyta</taxon>
        <taxon>Embryophyta</taxon>
        <taxon>Tracheophyta</taxon>
        <taxon>Spermatophyta</taxon>
        <taxon>Magnoliopsida</taxon>
        <taxon>Liliopsida</taxon>
        <taxon>Poales</taxon>
        <taxon>Poaceae</taxon>
        <taxon>PACMAD clade</taxon>
        <taxon>Arundinoideae</taxon>
        <taxon>Arundineae</taxon>
        <taxon>Arundo</taxon>
    </lineage>
</organism>
<accession>A0A0A9CGT0</accession>
<reference evidence="1" key="2">
    <citation type="journal article" date="2015" name="Data Brief">
        <title>Shoot transcriptome of the giant reed, Arundo donax.</title>
        <authorList>
            <person name="Barrero R.A."/>
            <person name="Guerrero F.D."/>
            <person name="Moolhuijzen P."/>
            <person name="Goolsby J.A."/>
            <person name="Tidwell J."/>
            <person name="Bellgard S.E."/>
            <person name="Bellgard M.I."/>
        </authorList>
    </citation>
    <scope>NUCLEOTIDE SEQUENCE</scope>
    <source>
        <tissue evidence="1">Shoot tissue taken approximately 20 cm above the soil surface</tissue>
    </source>
</reference>
<sequence>MWHARCHPRRP</sequence>
<protein>
    <submittedName>
        <fullName evidence="1">Uncharacterized protein</fullName>
    </submittedName>
</protein>